<dbReference type="AlphaFoldDB" id="A0A4Y2Q345"/>
<protein>
    <submittedName>
        <fullName evidence="1">Uncharacterized protein</fullName>
    </submittedName>
</protein>
<evidence type="ECO:0000313" key="2">
    <source>
        <dbReference type="Proteomes" id="UP000499080"/>
    </source>
</evidence>
<dbReference type="EMBL" id="BGPR01012827">
    <property type="protein sequence ID" value="GBN57834.1"/>
    <property type="molecule type" value="Genomic_DNA"/>
</dbReference>
<feature type="non-terminal residue" evidence="1">
    <location>
        <position position="1"/>
    </location>
</feature>
<evidence type="ECO:0000313" key="1">
    <source>
        <dbReference type="EMBL" id="GBN57834.1"/>
    </source>
</evidence>
<proteinExistence type="predicted"/>
<accession>A0A4Y2Q345</accession>
<comment type="caution">
    <text evidence="1">The sequence shown here is derived from an EMBL/GenBank/DDBJ whole genome shotgun (WGS) entry which is preliminary data.</text>
</comment>
<organism evidence="1 2">
    <name type="scientific">Araneus ventricosus</name>
    <name type="common">Orbweaver spider</name>
    <name type="synonym">Epeira ventricosa</name>
    <dbReference type="NCBI Taxonomy" id="182803"/>
    <lineage>
        <taxon>Eukaryota</taxon>
        <taxon>Metazoa</taxon>
        <taxon>Ecdysozoa</taxon>
        <taxon>Arthropoda</taxon>
        <taxon>Chelicerata</taxon>
        <taxon>Arachnida</taxon>
        <taxon>Araneae</taxon>
        <taxon>Araneomorphae</taxon>
        <taxon>Entelegynae</taxon>
        <taxon>Araneoidea</taxon>
        <taxon>Araneidae</taxon>
        <taxon>Araneus</taxon>
    </lineage>
</organism>
<dbReference type="Proteomes" id="UP000499080">
    <property type="component" value="Unassembled WGS sequence"/>
</dbReference>
<gene>
    <name evidence="1" type="ORF">AVEN_166121_1</name>
</gene>
<name>A0A4Y2Q345_ARAVE</name>
<keyword evidence="2" id="KW-1185">Reference proteome</keyword>
<reference evidence="1 2" key="1">
    <citation type="journal article" date="2019" name="Sci. Rep.">
        <title>Orb-weaving spider Araneus ventricosus genome elucidates the spidroin gene catalogue.</title>
        <authorList>
            <person name="Kono N."/>
            <person name="Nakamura H."/>
            <person name="Ohtoshi R."/>
            <person name="Moran D.A.P."/>
            <person name="Shinohara A."/>
            <person name="Yoshida Y."/>
            <person name="Fujiwara M."/>
            <person name="Mori M."/>
            <person name="Tomita M."/>
            <person name="Arakawa K."/>
        </authorList>
    </citation>
    <scope>NUCLEOTIDE SEQUENCE [LARGE SCALE GENOMIC DNA]</scope>
</reference>
<sequence length="70" mass="8004">RKREDVSEFLTHVHPSVGKAEPQWSLERTLASGPEDRELEVQFHGISVGYVRLVSLKSDVSRTPSRWCRA</sequence>